<keyword evidence="2" id="KW-1185">Reference proteome</keyword>
<sequence length="450" mass="49523">MASKDFTIAFVGGGMVGLACAIPLSHAGFKVDVYESAKEFGEVGAGVVLACNGRCALKGLGLLDPLYAQLGEAKNNLLTAFQFISGVGDNELIYPANERILGLYRPDYMDAIMPLIDPSIVHFGKQCILVDKTPPEVSGGRPTTTLHFADGTTAVADLVIGADGIKSITRRYVTGSDDSRLSFTGTSLYRDLIPMEDLRKAGVKTELLGRQLSWFHHDKHLICFPVKNDTILNVGAFPRNDPVLAGEKPGPWVEQAPQQELLDDFPGWGRDAQIILDHMKAPGKWYIHHVSPVLESYVKDHVVLIGDAAHGMLPHLGAGLNQGFEDAYTLYRLLTHPKTNFSNLRYVLEIYSSFRSPRANMVLTRTARMGEIYDEHETSGGDNQKFIDSLQDMWTPIWGYYIDEEVDALLERLGMVAEPTNWDAQAKFGVGKSVQPQGTSYFTSTVRALS</sequence>
<organism evidence="1 2">
    <name type="scientific">Pluteus cervinus</name>
    <dbReference type="NCBI Taxonomy" id="181527"/>
    <lineage>
        <taxon>Eukaryota</taxon>
        <taxon>Fungi</taxon>
        <taxon>Dikarya</taxon>
        <taxon>Basidiomycota</taxon>
        <taxon>Agaricomycotina</taxon>
        <taxon>Agaricomycetes</taxon>
        <taxon>Agaricomycetidae</taxon>
        <taxon>Agaricales</taxon>
        <taxon>Pluteineae</taxon>
        <taxon>Pluteaceae</taxon>
        <taxon>Pluteus</taxon>
    </lineage>
</organism>
<name>A0ACD3AY84_9AGAR</name>
<reference evidence="1 2" key="1">
    <citation type="journal article" date="2019" name="Nat. Ecol. Evol.">
        <title>Megaphylogeny resolves global patterns of mushroom evolution.</title>
        <authorList>
            <person name="Varga T."/>
            <person name="Krizsan K."/>
            <person name="Foldi C."/>
            <person name="Dima B."/>
            <person name="Sanchez-Garcia M."/>
            <person name="Sanchez-Ramirez S."/>
            <person name="Szollosi G.J."/>
            <person name="Szarkandi J.G."/>
            <person name="Papp V."/>
            <person name="Albert L."/>
            <person name="Andreopoulos W."/>
            <person name="Angelini C."/>
            <person name="Antonin V."/>
            <person name="Barry K.W."/>
            <person name="Bougher N.L."/>
            <person name="Buchanan P."/>
            <person name="Buyck B."/>
            <person name="Bense V."/>
            <person name="Catcheside P."/>
            <person name="Chovatia M."/>
            <person name="Cooper J."/>
            <person name="Damon W."/>
            <person name="Desjardin D."/>
            <person name="Finy P."/>
            <person name="Geml J."/>
            <person name="Haridas S."/>
            <person name="Hughes K."/>
            <person name="Justo A."/>
            <person name="Karasinski D."/>
            <person name="Kautmanova I."/>
            <person name="Kiss B."/>
            <person name="Kocsube S."/>
            <person name="Kotiranta H."/>
            <person name="LaButti K.M."/>
            <person name="Lechner B.E."/>
            <person name="Liimatainen K."/>
            <person name="Lipzen A."/>
            <person name="Lukacs Z."/>
            <person name="Mihaltcheva S."/>
            <person name="Morgado L.N."/>
            <person name="Niskanen T."/>
            <person name="Noordeloos M.E."/>
            <person name="Ohm R.A."/>
            <person name="Ortiz-Santana B."/>
            <person name="Ovrebo C."/>
            <person name="Racz N."/>
            <person name="Riley R."/>
            <person name="Savchenko A."/>
            <person name="Shiryaev A."/>
            <person name="Soop K."/>
            <person name="Spirin V."/>
            <person name="Szebenyi C."/>
            <person name="Tomsovsky M."/>
            <person name="Tulloss R.E."/>
            <person name="Uehling J."/>
            <person name="Grigoriev I.V."/>
            <person name="Vagvolgyi C."/>
            <person name="Papp T."/>
            <person name="Martin F.M."/>
            <person name="Miettinen O."/>
            <person name="Hibbett D.S."/>
            <person name="Nagy L.G."/>
        </authorList>
    </citation>
    <scope>NUCLEOTIDE SEQUENCE [LARGE SCALE GENOMIC DNA]</scope>
    <source>
        <strain evidence="1 2">NL-1719</strain>
    </source>
</reference>
<gene>
    <name evidence="1" type="ORF">BDN72DRAFT_896197</name>
</gene>
<dbReference type="EMBL" id="ML208308">
    <property type="protein sequence ID" value="TFK70746.1"/>
    <property type="molecule type" value="Genomic_DNA"/>
</dbReference>
<protein>
    <submittedName>
        <fullName evidence="1">Salicylate hydroxylase</fullName>
    </submittedName>
</protein>
<evidence type="ECO:0000313" key="1">
    <source>
        <dbReference type="EMBL" id="TFK70746.1"/>
    </source>
</evidence>
<evidence type="ECO:0000313" key="2">
    <source>
        <dbReference type="Proteomes" id="UP000308600"/>
    </source>
</evidence>
<proteinExistence type="predicted"/>
<dbReference type="Proteomes" id="UP000308600">
    <property type="component" value="Unassembled WGS sequence"/>
</dbReference>
<accession>A0ACD3AY84</accession>